<dbReference type="CDD" id="cd00130">
    <property type="entry name" value="PAS"/>
    <property type="match status" value="5"/>
</dbReference>
<keyword evidence="3" id="KW-0597">Phosphoprotein</keyword>
<dbReference type="Pfam" id="PF00989">
    <property type="entry name" value="PAS"/>
    <property type="match status" value="2"/>
</dbReference>
<dbReference type="AlphaFoldDB" id="A0A284VP30"/>
<dbReference type="InterPro" id="IPR013767">
    <property type="entry name" value="PAS_fold"/>
</dbReference>
<dbReference type="GO" id="GO:0000155">
    <property type="term" value="F:phosphorelay sensor kinase activity"/>
    <property type="evidence" value="ECO:0007669"/>
    <property type="project" value="InterPro"/>
</dbReference>
<dbReference type="PROSITE" id="PS50113">
    <property type="entry name" value="PAC"/>
    <property type="match status" value="4"/>
</dbReference>
<dbReference type="Pfam" id="PF13426">
    <property type="entry name" value="PAS_9"/>
    <property type="match status" value="2"/>
</dbReference>
<dbReference type="InterPro" id="IPR003661">
    <property type="entry name" value="HisK_dim/P_dom"/>
</dbReference>
<dbReference type="InterPro" id="IPR036097">
    <property type="entry name" value="HisK_dim/P_sf"/>
</dbReference>
<keyword evidence="5 10" id="KW-0418">Kinase</keyword>
<dbReference type="RefSeq" id="WP_096205629.1">
    <property type="nucleotide sequence ID" value="NZ_FZMP01000136.1"/>
</dbReference>
<dbReference type="PANTHER" id="PTHR43304">
    <property type="entry name" value="PHYTOCHROME-LIKE PROTEIN CPH1"/>
    <property type="match status" value="1"/>
</dbReference>
<dbReference type="SUPFAM" id="SSF47384">
    <property type="entry name" value="Homodimeric domain of signal transducing histidine kinase"/>
    <property type="match status" value="1"/>
</dbReference>
<dbReference type="InterPro" id="IPR000014">
    <property type="entry name" value="PAS"/>
</dbReference>
<dbReference type="Pfam" id="PF02518">
    <property type="entry name" value="HATPase_c"/>
    <property type="match status" value="1"/>
</dbReference>
<dbReference type="InterPro" id="IPR035965">
    <property type="entry name" value="PAS-like_dom_sf"/>
</dbReference>
<dbReference type="EMBL" id="FZMP01000136">
    <property type="protein sequence ID" value="SNQ61035.1"/>
    <property type="molecule type" value="Genomic_DNA"/>
</dbReference>
<dbReference type="InterPro" id="IPR052162">
    <property type="entry name" value="Sensor_kinase/Photoreceptor"/>
</dbReference>
<evidence type="ECO:0000259" key="7">
    <source>
        <dbReference type="PROSITE" id="PS50109"/>
    </source>
</evidence>
<evidence type="ECO:0000259" key="8">
    <source>
        <dbReference type="PROSITE" id="PS50112"/>
    </source>
</evidence>
<dbReference type="SUPFAM" id="SSF55785">
    <property type="entry name" value="PYP-like sensor domain (PAS domain)"/>
    <property type="match status" value="5"/>
</dbReference>
<dbReference type="InterPro" id="IPR003594">
    <property type="entry name" value="HATPase_dom"/>
</dbReference>
<feature type="domain" description="Histidine kinase" evidence="7">
    <location>
        <begin position="713"/>
        <end position="926"/>
    </location>
</feature>
<dbReference type="OrthoDB" id="106630at2157"/>
<evidence type="ECO:0000259" key="9">
    <source>
        <dbReference type="PROSITE" id="PS50113"/>
    </source>
</evidence>
<feature type="domain" description="PAS" evidence="8">
    <location>
        <begin position="572"/>
        <end position="617"/>
    </location>
</feature>
<dbReference type="Pfam" id="PF00512">
    <property type="entry name" value="HisKA"/>
    <property type="match status" value="1"/>
</dbReference>
<organism evidence="10 11">
    <name type="scientific">Candidatus Methanoperedens nitratireducens</name>
    <dbReference type="NCBI Taxonomy" id="1392998"/>
    <lineage>
        <taxon>Archaea</taxon>
        <taxon>Methanobacteriati</taxon>
        <taxon>Methanobacteriota</taxon>
        <taxon>Stenosarchaea group</taxon>
        <taxon>Methanomicrobia</taxon>
        <taxon>Methanosarcinales</taxon>
        <taxon>ANME-2 cluster</taxon>
        <taxon>Candidatus Methanoperedentaceae</taxon>
        <taxon>Candidatus Methanoperedens</taxon>
    </lineage>
</organism>
<dbReference type="InterPro" id="IPR013655">
    <property type="entry name" value="PAS_fold_3"/>
</dbReference>
<dbReference type="Gene3D" id="3.30.450.20">
    <property type="entry name" value="PAS domain"/>
    <property type="match status" value="5"/>
</dbReference>
<dbReference type="PROSITE" id="PS50112">
    <property type="entry name" value="PAS"/>
    <property type="match status" value="5"/>
</dbReference>
<accession>A0A284VP30</accession>
<feature type="coiled-coil region" evidence="6">
    <location>
        <begin position="415"/>
        <end position="449"/>
    </location>
</feature>
<dbReference type="GO" id="GO:0006355">
    <property type="term" value="P:regulation of DNA-templated transcription"/>
    <property type="evidence" value="ECO:0007669"/>
    <property type="project" value="InterPro"/>
</dbReference>
<dbReference type="SMART" id="SM00388">
    <property type="entry name" value="HisKA"/>
    <property type="match status" value="1"/>
</dbReference>
<feature type="domain" description="PAS" evidence="8">
    <location>
        <begin position="456"/>
        <end position="517"/>
    </location>
</feature>
<gene>
    <name evidence="10" type="ORF">MNV_2200001</name>
</gene>
<feature type="domain" description="PAS" evidence="8">
    <location>
        <begin position="42"/>
        <end position="112"/>
    </location>
</feature>
<feature type="domain" description="PAC" evidence="9">
    <location>
        <begin position="362"/>
        <end position="413"/>
    </location>
</feature>
<dbReference type="SMART" id="SM00387">
    <property type="entry name" value="HATPase_c"/>
    <property type="match status" value="1"/>
</dbReference>
<dbReference type="Proteomes" id="UP000218615">
    <property type="component" value="Unassembled WGS sequence"/>
</dbReference>
<feature type="coiled-coil region" evidence="6">
    <location>
        <begin position="1"/>
        <end position="52"/>
    </location>
</feature>
<dbReference type="InterPro" id="IPR000700">
    <property type="entry name" value="PAS-assoc_C"/>
</dbReference>
<keyword evidence="4 10" id="KW-0808">Transferase</keyword>
<name>A0A284VP30_9EURY</name>
<dbReference type="SMART" id="SM00086">
    <property type="entry name" value="PAC"/>
    <property type="match status" value="5"/>
</dbReference>
<comment type="catalytic activity">
    <reaction evidence="1">
        <text>ATP + protein L-histidine = ADP + protein N-phospho-L-histidine.</text>
        <dbReference type="EC" id="2.7.13.3"/>
    </reaction>
</comment>
<keyword evidence="11" id="KW-1185">Reference proteome</keyword>
<dbReference type="Gene3D" id="1.10.287.130">
    <property type="match status" value="1"/>
</dbReference>
<proteinExistence type="predicted"/>
<dbReference type="PROSITE" id="PS50109">
    <property type="entry name" value="HIS_KIN"/>
    <property type="match status" value="1"/>
</dbReference>
<feature type="domain" description="PAC" evidence="9">
    <location>
        <begin position="523"/>
        <end position="575"/>
    </location>
</feature>
<evidence type="ECO:0000313" key="10">
    <source>
        <dbReference type="EMBL" id="SNQ61035.1"/>
    </source>
</evidence>
<evidence type="ECO:0000256" key="5">
    <source>
        <dbReference type="ARBA" id="ARBA00022777"/>
    </source>
</evidence>
<dbReference type="InterPro" id="IPR036890">
    <property type="entry name" value="HATPase_C_sf"/>
</dbReference>
<feature type="domain" description="PAC" evidence="9">
    <location>
        <begin position="643"/>
        <end position="695"/>
    </location>
</feature>
<evidence type="ECO:0000256" key="1">
    <source>
        <dbReference type="ARBA" id="ARBA00000085"/>
    </source>
</evidence>
<feature type="domain" description="PAS" evidence="8">
    <location>
        <begin position="164"/>
        <end position="234"/>
    </location>
</feature>
<protein>
    <recommendedName>
        <fullName evidence="2">histidine kinase</fullName>
        <ecNumber evidence="2">2.7.13.3</ecNumber>
    </recommendedName>
</protein>
<keyword evidence="6" id="KW-0175">Coiled coil</keyword>
<dbReference type="CDD" id="cd00082">
    <property type="entry name" value="HisKA"/>
    <property type="match status" value="1"/>
</dbReference>
<dbReference type="Gene3D" id="3.30.565.10">
    <property type="entry name" value="Histidine kinase-like ATPase, C-terminal domain"/>
    <property type="match status" value="1"/>
</dbReference>
<dbReference type="InterPro" id="IPR004358">
    <property type="entry name" value="Sig_transdc_His_kin-like_C"/>
</dbReference>
<dbReference type="SUPFAM" id="SSF55874">
    <property type="entry name" value="ATPase domain of HSP90 chaperone/DNA topoisomerase II/histidine kinase"/>
    <property type="match status" value="1"/>
</dbReference>
<dbReference type="PRINTS" id="PR00344">
    <property type="entry name" value="BCTRLSENSOR"/>
</dbReference>
<dbReference type="NCBIfam" id="TIGR00229">
    <property type="entry name" value="sensory_box"/>
    <property type="match status" value="5"/>
</dbReference>
<feature type="domain" description="PAC" evidence="9">
    <location>
        <begin position="116"/>
        <end position="163"/>
    </location>
</feature>
<evidence type="ECO:0000256" key="2">
    <source>
        <dbReference type="ARBA" id="ARBA00012438"/>
    </source>
</evidence>
<dbReference type="FunFam" id="3.30.565.10:FF:000006">
    <property type="entry name" value="Sensor histidine kinase WalK"/>
    <property type="match status" value="1"/>
</dbReference>
<dbReference type="Pfam" id="PF08447">
    <property type="entry name" value="PAS_3"/>
    <property type="match status" value="1"/>
</dbReference>
<dbReference type="SMART" id="SM00091">
    <property type="entry name" value="PAS"/>
    <property type="match status" value="5"/>
</dbReference>
<sequence length="926" mass="106331">MKNEDKTKEQLIHELMELRQRNTELEKSEIRRTQIENELRDSEKLYRVLYEENPSIYFTIDDGGKVLSINNFGAEQLGYTVEELIGQSILKVIYEDDKKLILQQLSACLQEPGHIATKELRKVRKDGSLLWVKEVARALEGNIVLIVCEEITERKRAEEKLRRSKARYQSLIETSNDIIFTVSSNRKITFLNPAFETITGWRREEWLGRDFAPIIHPDDLNIANEIYRRVLRGEIPLCCELRILLKSSEYITVEFVITPQVMDGEIIGGCGVARDATERKRTEEALLRSEENYRTLVDNIQDGVFMLLDTKFQFVNEAFARMTGYTVEEIKGKDFRELIAPEHLEMVVDHYYRRLAGENVPREYEFCGLHKDGKTRIFVIMTVGLINYHGRVASIGTVKDITERKRMEEALHKAYDELEMRVKERTAELAEANESLKIEISERRRAEERIRFQTIVLSQVNDAVVAFDNNHRIIYWNHGAEQLYNFKSREVLGRQIEEVTRHRWLKPEDEKAAYDSLAATGSWRGEFIQARKNGEEIPVEASIKTIKNKKDQAIGFISVMRDITERKGVEQHLRLLSAAVEEAPDGIQIVGLDGRIVFSNKAVEKIYGFSPEEFQGRHVNEMNVDQEFADKVIIPAIKETGRWVGELMVKHKDGGIFPIWLTASLVKDSKGEPIAMVGIITDITERKRVEEERERWTAELARSNAELQQFAYVASHDLQEPLRMISGFAQLLEKRYRDKLGKDADEFIAYIVNGATRMQTMINDLLAYSRVGTQGKPFQPTDCESVLNQVMINLKVAIEQSGAVITHDPLPNVTADTSQMIQLLQNLISNAIKFRSKELPRVHIRAKKKGNEWVFSVRDNGIGIAPEFFGRLFQIFQRGHPANEYAGTGIGLATCKKIVERHGGKIWAESVEGRGSTFYFTIPSRN</sequence>
<feature type="domain" description="PAS" evidence="8">
    <location>
        <begin position="289"/>
        <end position="358"/>
    </location>
</feature>
<dbReference type="InterPro" id="IPR005467">
    <property type="entry name" value="His_kinase_dom"/>
</dbReference>
<dbReference type="PANTHER" id="PTHR43304:SF1">
    <property type="entry name" value="PAC DOMAIN-CONTAINING PROTEIN"/>
    <property type="match status" value="1"/>
</dbReference>
<evidence type="ECO:0000313" key="11">
    <source>
        <dbReference type="Proteomes" id="UP000218615"/>
    </source>
</evidence>
<dbReference type="InterPro" id="IPR001610">
    <property type="entry name" value="PAC"/>
</dbReference>
<evidence type="ECO:0000256" key="6">
    <source>
        <dbReference type="SAM" id="Coils"/>
    </source>
</evidence>
<evidence type="ECO:0000256" key="3">
    <source>
        <dbReference type="ARBA" id="ARBA00022553"/>
    </source>
</evidence>
<reference evidence="11" key="1">
    <citation type="submission" date="2017-06" db="EMBL/GenBank/DDBJ databases">
        <authorList>
            <person name="Cremers G."/>
        </authorList>
    </citation>
    <scope>NUCLEOTIDE SEQUENCE [LARGE SCALE GENOMIC DNA]</scope>
</reference>
<dbReference type="EC" id="2.7.13.3" evidence="2"/>
<evidence type="ECO:0000256" key="4">
    <source>
        <dbReference type="ARBA" id="ARBA00022679"/>
    </source>
</evidence>